<comment type="caution">
    <text evidence="2">The sequence shown here is derived from an EMBL/GenBank/DDBJ whole genome shotgun (WGS) entry which is preliminary data.</text>
</comment>
<feature type="compositionally biased region" description="Low complexity" evidence="1">
    <location>
        <begin position="16"/>
        <end position="33"/>
    </location>
</feature>
<dbReference type="AlphaFoldDB" id="A0A918KFM4"/>
<dbReference type="Proteomes" id="UP000645555">
    <property type="component" value="Unassembled WGS sequence"/>
</dbReference>
<reference evidence="2" key="2">
    <citation type="submission" date="2020-09" db="EMBL/GenBank/DDBJ databases">
        <authorList>
            <person name="Sun Q."/>
            <person name="Ohkuma M."/>
        </authorList>
    </citation>
    <scope>NUCLEOTIDE SEQUENCE</scope>
    <source>
        <strain evidence="2">JCM 4956</strain>
    </source>
</reference>
<sequence length="237" mass="25464">MITDREMAEGQPAAPPAGLRPGRPRGPLAARGPLSGGAAERDARREGDHQRRQGLPLCPAAATIQSRIPTCRAVTSTSSYVAKTPTATELNANEIANTWKEPSVRCNSWSRTTRARTVRIRAHSGSRDRRRLRTVAVGARHPGGGPFPMSETADRVECGPEARRLVERTTPYTKNRRRYGVEAISAGGAIHVTCSQNHVTRPKLRSNTVGMVFRLRAGAPLVCATATAPNASPPVVP</sequence>
<evidence type="ECO:0000256" key="1">
    <source>
        <dbReference type="SAM" id="MobiDB-lite"/>
    </source>
</evidence>
<organism evidence="2 3">
    <name type="scientific">Streptomyces fructofermentans</name>
    <dbReference type="NCBI Taxonomy" id="152141"/>
    <lineage>
        <taxon>Bacteria</taxon>
        <taxon>Bacillati</taxon>
        <taxon>Actinomycetota</taxon>
        <taxon>Actinomycetes</taxon>
        <taxon>Kitasatosporales</taxon>
        <taxon>Streptomycetaceae</taxon>
        <taxon>Streptomyces</taxon>
    </lineage>
</organism>
<protein>
    <submittedName>
        <fullName evidence="2">Uncharacterized protein</fullName>
    </submittedName>
</protein>
<gene>
    <name evidence="2" type="ORF">GCM10010515_28980</name>
</gene>
<name>A0A918KFM4_9ACTN</name>
<keyword evidence="3" id="KW-1185">Reference proteome</keyword>
<proteinExistence type="predicted"/>
<reference evidence="2" key="1">
    <citation type="journal article" date="2014" name="Int. J. Syst. Evol. Microbiol.">
        <title>Complete genome sequence of Corynebacterium casei LMG S-19264T (=DSM 44701T), isolated from a smear-ripened cheese.</title>
        <authorList>
            <consortium name="US DOE Joint Genome Institute (JGI-PGF)"/>
            <person name="Walter F."/>
            <person name="Albersmeier A."/>
            <person name="Kalinowski J."/>
            <person name="Ruckert C."/>
        </authorList>
    </citation>
    <scope>NUCLEOTIDE SEQUENCE</scope>
    <source>
        <strain evidence="2">JCM 4956</strain>
    </source>
</reference>
<feature type="region of interest" description="Disordered" evidence="1">
    <location>
        <begin position="1"/>
        <end position="58"/>
    </location>
</feature>
<feature type="compositionally biased region" description="Basic and acidic residues" evidence="1">
    <location>
        <begin position="39"/>
        <end position="51"/>
    </location>
</feature>
<accession>A0A918KFM4</accession>
<evidence type="ECO:0000313" key="3">
    <source>
        <dbReference type="Proteomes" id="UP000645555"/>
    </source>
</evidence>
<dbReference type="EMBL" id="BMWD01000008">
    <property type="protein sequence ID" value="GGX59257.1"/>
    <property type="molecule type" value="Genomic_DNA"/>
</dbReference>
<evidence type="ECO:0000313" key="2">
    <source>
        <dbReference type="EMBL" id="GGX59257.1"/>
    </source>
</evidence>